<keyword evidence="2" id="KW-0521">NADP</keyword>
<dbReference type="Proteomes" id="UP000262825">
    <property type="component" value="Unassembled WGS sequence"/>
</dbReference>
<reference evidence="7" key="1">
    <citation type="submission" date="2018-06" db="EMBL/GenBank/DDBJ databases">
        <authorList>
            <person name="Guldener U."/>
        </authorList>
    </citation>
    <scope>NUCLEOTIDE SEQUENCE [LARGE SCALE GENOMIC DNA]</scope>
    <source>
        <strain evidence="7">UTAD17</strain>
    </source>
</reference>
<comment type="similarity">
    <text evidence="1 4">Belongs to the short-chain dehydrogenases/reductases (SDR) family.</text>
</comment>
<evidence type="ECO:0000256" key="3">
    <source>
        <dbReference type="ARBA" id="ARBA00023002"/>
    </source>
</evidence>
<dbReference type="PANTHER" id="PTHR24320:SF282">
    <property type="entry name" value="WW DOMAIN-CONTAINING OXIDOREDUCTASE"/>
    <property type="match status" value="1"/>
</dbReference>
<dbReference type="GO" id="GO:0016491">
    <property type="term" value="F:oxidoreductase activity"/>
    <property type="evidence" value="ECO:0007669"/>
    <property type="project" value="UniProtKB-KW"/>
</dbReference>
<evidence type="ECO:0000313" key="7">
    <source>
        <dbReference type="Proteomes" id="UP000262825"/>
    </source>
</evidence>
<evidence type="ECO:0000256" key="4">
    <source>
        <dbReference type="RuleBase" id="RU000363"/>
    </source>
</evidence>
<dbReference type="PRINTS" id="PR00081">
    <property type="entry name" value="GDHRDH"/>
</dbReference>
<keyword evidence="5" id="KW-1133">Transmembrane helix</keyword>
<evidence type="ECO:0000313" key="6">
    <source>
        <dbReference type="EMBL" id="SSD59088.1"/>
    </source>
</evidence>
<keyword evidence="5" id="KW-0812">Transmembrane</keyword>
<keyword evidence="3" id="KW-0560">Oxidoreductase</keyword>
<dbReference type="Gene3D" id="3.40.50.720">
    <property type="entry name" value="NAD(P)-binding Rossmann-like Domain"/>
    <property type="match status" value="1"/>
</dbReference>
<name>A0A376B323_9ASCO</name>
<gene>
    <name evidence="6" type="ORF">SCODWIG_00849</name>
</gene>
<dbReference type="SUPFAM" id="SSF51735">
    <property type="entry name" value="NAD(P)-binding Rossmann-fold domains"/>
    <property type="match status" value="1"/>
</dbReference>
<dbReference type="PRINTS" id="PR00080">
    <property type="entry name" value="SDRFAMILY"/>
</dbReference>
<dbReference type="OrthoDB" id="191139at2759"/>
<dbReference type="AlphaFoldDB" id="A0A376B323"/>
<dbReference type="VEuPathDB" id="FungiDB:SCODWIG_00849"/>
<evidence type="ECO:0000256" key="5">
    <source>
        <dbReference type="SAM" id="Phobius"/>
    </source>
</evidence>
<keyword evidence="7" id="KW-1185">Reference proteome</keyword>
<dbReference type="Pfam" id="PF00106">
    <property type="entry name" value="adh_short"/>
    <property type="match status" value="1"/>
</dbReference>
<feature type="transmembrane region" description="Helical" evidence="5">
    <location>
        <begin position="250"/>
        <end position="269"/>
    </location>
</feature>
<keyword evidence="5" id="KW-0472">Membrane</keyword>
<accession>A0A376B323</accession>
<evidence type="ECO:0000256" key="1">
    <source>
        <dbReference type="ARBA" id="ARBA00006484"/>
    </source>
</evidence>
<dbReference type="InterPro" id="IPR036291">
    <property type="entry name" value="NAD(P)-bd_dom_sf"/>
</dbReference>
<dbReference type="InterPro" id="IPR002347">
    <property type="entry name" value="SDR_fam"/>
</dbReference>
<evidence type="ECO:0000256" key="2">
    <source>
        <dbReference type="ARBA" id="ARBA00022857"/>
    </source>
</evidence>
<dbReference type="EMBL" id="UFAJ01000089">
    <property type="protein sequence ID" value="SSD59088.1"/>
    <property type="molecule type" value="Genomic_DNA"/>
</dbReference>
<organism evidence="6 7">
    <name type="scientific">Saccharomycodes ludwigii</name>
    <dbReference type="NCBI Taxonomy" id="36035"/>
    <lineage>
        <taxon>Eukaryota</taxon>
        <taxon>Fungi</taxon>
        <taxon>Dikarya</taxon>
        <taxon>Ascomycota</taxon>
        <taxon>Saccharomycotina</taxon>
        <taxon>Saccharomycetes</taxon>
        <taxon>Saccharomycodales</taxon>
        <taxon>Saccharomycodaceae</taxon>
        <taxon>Saccharomycodes</taxon>
    </lineage>
</organism>
<protein>
    <submittedName>
        <fullName evidence="6">Related to Probable oxidoreductase ENV9</fullName>
    </submittedName>
</protein>
<proteinExistence type="inferred from homology"/>
<dbReference type="PANTHER" id="PTHR24320">
    <property type="entry name" value="RETINOL DEHYDROGENASE"/>
    <property type="match status" value="1"/>
</dbReference>
<sequence length="333" mass="38034">MVTIKDKYIKELDHLPYYNPQLERKVAIITGPTTGIGFHTALHLYLHGFIIYLCCKNTHKANKIISQIKQEIITKKLIAKEEEYEECFGELRYINIDLADLKSIKKNISNWFIKNKIETKVDLLINNGGAMGVPFEETKDGIEIQLQTNYIAHFLLTIELLPLIKKCHGRVISVSSVSHNLQIINLDINNGFNYFPNMIFTWIRFAIAKTACIQFVKILAIKHSDIYCLAIHPGIVMDTGLFSYWTRLPIFGIFFWLFFQVIGIFFSVSRESGAVSLLKTALSEDLNIEQSSGKYFNSKGIEKVPGGVANNLDYTASTWIWTVHKLKDKGFDV</sequence>